<name>A0A9P5U4I3_9AGAR</name>
<proteinExistence type="predicted"/>
<dbReference type="EMBL" id="JADNRY010000116">
    <property type="protein sequence ID" value="KAF9064773.1"/>
    <property type="molecule type" value="Genomic_DNA"/>
</dbReference>
<reference evidence="1" key="1">
    <citation type="submission" date="2020-11" db="EMBL/GenBank/DDBJ databases">
        <authorList>
            <consortium name="DOE Joint Genome Institute"/>
            <person name="Ahrendt S."/>
            <person name="Riley R."/>
            <person name="Andreopoulos W."/>
            <person name="Labutti K."/>
            <person name="Pangilinan J."/>
            <person name="Ruiz-Duenas F.J."/>
            <person name="Barrasa J.M."/>
            <person name="Sanchez-Garcia M."/>
            <person name="Camarero S."/>
            <person name="Miyauchi S."/>
            <person name="Serrano A."/>
            <person name="Linde D."/>
            <person name="Babiker R."/>
            <person name="Drula E."/>
            <person name="Ayuso-Fernandez I."/>
            <person name="Pacheco R."/>
            <person name="Padilla G."/>
            <person name="Ferreira P."/>
            <person name="Barriuso J."/>
            <person name="Kellner H."/>
            <person name="Castanera R."/>
            <person name="Alfaro M."/>
            <person name="Ramirez L."/>
            <person name="Pisabarro A.G."/>
            <person name="Kuo A."/>
            <person name="Tritt A."/>
            <person name="Lipzen A."/>
            <person name="He G."/>
            <person name="Yan M."/>
            <person name="Ng V."/>
            <person name="Cullen D."/>
            <person name="Martin F."/>
            <person name="Rosso M.-N."/>
            <person name="Henrissat B."/>
            <person name="Hibbett D."/>
            <person name="Martinez A.T."/>
            <person name="Grigoriev I.V."/>
        </authorList>
    </citation>
    <scope>NUCLEOTIDE SEQUENCE</scope>
    <source>
        <strain evidence="1">AH 40177</strain>
    </source>
</reference>
<sequence>MPSVATGSSVTQQVDAVTEALLAVRLAEDVLTLASPSACIIAPNISSNITPNTPSIASNTSNIAHNITPATCNIAPDPDADPHLPQLEVNEIDMAGSNNNEGSLQVPAIFAHHAVKGQDKDRVEVVELVEAMDDPGLHQLATKEREKLLQ</sequence>
<dbReference type="Proteomes" id="UP000772434">
    <property type="component" value="Unassembled WGS sequence"/>
</dbReference>
<comment type="caution">
    <text evidence="1">The sequence shown here is derived from an EMBL/GenBank/DDBJ whole genome shotgun (WGS) entry which is preliminary data.</text>
</comment>
<accession>A0A9P5U4I3</accession>
<evidence type="ECO:0000313" key="2">
    <source>
        <dbReference type="Proteomes" id="UP000772434"/>
    </source>
</evidence>
<organism evidence="1 2">
    <name type="scientific">Rhodocollybia butyracea</name>
    <dbReference type="NCBI Taxonomy" id="206335"/>
    <lineage>
        <taxon>Eukaryota</taxon>
        <taxon>Fungi</taxon>
        <taxon>Dikarya</taxon>
        <taxon>Basidiomycota</taxon>
        <taxon>Agaricomycotina</taxon>
        <taxon>Agaricomycetes</taxon>
        <taxon>Agaricomycetidae</taxon>
        <taxon>Agaricales</taxon>
        <taxon>Marasmiineae</taxon>
        <taxon>Omphalotaceae</taxon>
        <taxon>Rhodocollybia</taxon>
    </lineage>
</organism>
<keyword evidence="2" id="KW-1185">Reference proteome</keyword>
<gene>
    <name evidence="1" type="ORF">BDP27DRAFT_1425539</name>
</gene>
<dbReference type="AlphaFoldDB" id="A0A9P5U4I3"/>
<protein>
    <submittedName>
        <fullName evidence="1">Uncharacterized protein</fullName>
    </submittedName>
</protein>
<evidence type="ECO:0000313" key="1">
    <source>
        <dbReference type="EMBL" id="KAF9064773.1"/>
    </source>
</evidence>